<dbReference type="CDD" id="cd04301">
    <property type="entry name" value="NAT_SF"/>
    <property type="match status" value="1"/>
</dbReference>
<gene>
    <name evidence="4" type="ORF">FHU39_000428</name>
</gene>
<dbReference type="AlphaFoldDB" id="A0A839N2X9"/>
<evidence type="ECO:0000313" key="4">
    <source>
        <dbReference type="EMBL" id="MBB2890444.1"/>
    </source>
</evidence>
<dbReference type="GO" id="GO:0016747">
    <property type="term" value="F:acyltransferase activity, transferring groups other than amino-acyl groups"/>
    <property type="evidence" value="ECO:0007669"/>
    <property type="project" value="InterPro"/>
</dbReference>
<feature type="domain" description="N-acetyltransferase" evidence="3">
    <location>
        <begin position="7"/>
        <end position="164"/>
    </location>
</feature>
<dbReference type="PROSITE" id="PS51186">
    <property type="entry name" value="GNAT"/>
    <property type="match status" value="1"/>
</dbReference>
<evidence type="ECO:0000256" key="2">
    <source>
        <dbReference type="ARBA" id="ARBA00023315"/>
    </source>
</evidence>
<dbReference type="InterPro" id="IPR016181">
    <property type="entry name" value="Acyl_CoA_acyltransferase"/>
</dbReference>
<keyword evidence="4" id="KW-0687">Ribonucleoprotein</keyword>
<comment type="caution">
    <text evidence="4">The sequence shown here is derived from an EMBL/GenBank/DDBJ whole genome shotgun (WGS) entry which is preliminary data.</text>
</comment>
<evidence type="ECO:0000259" key="3">
    <source>
        <dbReference type="PROSITE" id="PS51186"/>
    </source>
</evidence>
<reference evidence="4 5" key="1">
    <citation type="submission" date="2020-08" db="EMBL/GenBank/DDBJ databases">
        <title>Sequencing the genomes of 1000 actinobacteria strains.</title>
        <authorList>
            <person name="Klenk H.-P."/>
        </authorList>
    </citation>
    <scope>NUCLEOTIDE SEQUENCE [LARGE SCALE GENOMIC DNA]</scope>
    <source>
        <strain evidence="4 5">DSM 105369</strain>
    </source>
</reference>
<keyword evidence="2" id="KW-0012">Acyltransferase</keyword>
<dbReference type="GO" id="GO:0005840">
    <property type="term" value="C:ribosome"/>
    <property type="evidence" value="ECO:0007669"/>
    <property type="project" value="UniProtKB-KW"/>
</dbReference>
<keyword evidence="1" id="KW-0808">Transferase</keyword>
<dbReference type="InterPro" id="IPR050832">
    <property type="entry name" value="Bact_Acetyltransf"/>
</dbReference>
<dbReference type="PANTHER" id="PTHR43877">
    <property type="entry name" value="AMINOALKYLPHOSPHONATE N-ACETYLTRANSFERASE-RELATED-RELATED"/>
    <property type="match status" value="1"/>
</dbReference>
<keyword evidence="5" id="KW-1185">Reference proteome</keyword>
<evidence type="ECO:0000256" key="1">
    <source>
        <dbReference type="ARBA" id="ARBA00022679"/>
    </source>
</evidence>
<accession>A0A839N2X9</accession>
<organism evidence="4 5">
    <name type="scientific">Flexivirga oryzae</name>
    <dbReference type="NCBI Taxonomy" id="1794944"/>
    <lineage>
        <taxon>Bacteria</taxon>
        <taxon>Bacillati</taxon>
        <taxon>Actinomycetota</taxon>
        <taxon>Actinomycetes</taxon>
        <taxon>Micrococcales</taxon>
        <taxon>Dermacoccaceae</taxon>
        <taxon>Flexivirga</taxon>
    </lineage>
</organism>
<dbReference type="Pfam" id="PF00583">
    <property type="entry name" value="Acetyltransf_1"/>
    <property type="match status" value="1"/>
</dbReference>
<dbReference type="Gene3D" id="3.40.630.30">
    <property type="match status" value="1"/>
</dbReference>
<dbReference type="SUPFAM" id="SSF55729">
    <property type="entry name" value="Acyl-CoA N-acyltransferases (Nat)"/>
    <property type="match status" value="1"/>
</dbReference>
<dbReference type="RefSeq" id="WP_183318537.1">
    <property type="nucleotide sequence ID" value="NZ_JACHVQ010000001.1"/>
</dbReference>
<evidence type="ECO:0000313" key="5">
    <source>
        <dbReference type="Proteomes" id="UP000559182"/>
    </source>
</evidence>
<proteinExistence type="predicted"/>
<keyword evidence="4" id="KW-0689">Ribosomal protein</keyword>
<dbReference type="Proteomes" id="UP000559182">
    <property type="component" value="Unassembled WGS sequence"/>
</dbReference>
<name>A0A839N2X9_9MICO</name>
<dbReference type="EMBL" id="JACHVQ010000001">
    <property type="protein sequence ID" value="MBB2890444.1"/>
    <property type="molecule type" value="Genomic_DNA"/>
</dbReference>
<dbReference type="InterPro" id="IPR000182">
    <property type="entry name" value="GNAT_dom"/>
</dbReference>
<sequence>MKIASGVLLRAATGDDLQGVIAVGQQTWPVTYGPIAGDDYVAMGLAKWWTADATIPAIRAGRVTVAEYDGEIVGMTSVGPLDGHLALWKLYVLPEFQSSGVGGMLMRAAIARARADGYDEIVLSYLEGNDNARGFYEHYGFTETGRESTGGGVPDSVWIHLPLSEGHGDAVLDESHG</sequence>
<protein>
    <submittedName>
        <fullName evidence="4">Ribosomal protein S18 acetylase RimI-like enzyme</fullName>
    </submittedName>
</protein>